<evidence type="ECO:0000256" key="4">
    <source>
        <dbReference type="ARBA" id="ARBA00022692"/>
    </source>
</evidence>
<dbReference type="Pfam" id="PF03567">
    <property type="entry name" value="Sulfotransfer_2"/>
    <property type="match status" value="1"/>
</dbReference>
<keyword evidence="7" id="KW-0472">Membrane</keyword>
<evidence type="ECO:0000256" key="8">
    <source>
        <dbReference type="ARBA" id="ARBA00023180"/>
    </source>
</evidence>
<feature type="non-terminal residue" evidence="10">
    <location>
        <position position="171"/>
    </location>
</feature>
<dbReference type="Proteomes" id="UP001497623">
    <property type="component" value="Unassembled WGS sequence"/>
</dbReference>
<dbReference type="PANTHER" id="PTHR12137">
    <property type="entry name" value="CARBOHYDRATE SULFOTRANSFERASE"/>
    <property type="match status" value="1"/>
</dbReference>
<evidence type="ECO:0000313" key="11">
    <source>
        <dbReference type="Proteomes" id="UP001497623"/>
    </source>
</evidence>
<evidence type="ECO:0000256" key="9">
    <source>
        <dbReference type="RuleBase" id="RU364020"/>
    </source>
</evidence>
<evidence type="ECO:0000256" key="5">
    <source>
        <dbReference type="ARBA" id="ARBA00022989"/>
    </source>
</evidence>
<feature type="non-terminal residue" evidence="10">
    <location>
        <position position="1"/>
    </location>
</feature>
<protein>
    <recommendedName>
        <fullName evidence="9">Carbohydrate sulfotransferase</fullName>
        <ecNumber evidence="9">2.8.2.-</ecNumber>
    </recommendedName>
</protein>
<keyword evidence="6 9" id="KW-0333">Golgi apparatus</keyword>
<comment type="caution">
    <text evidence="10">The sequence shown here is derived from an EMBL/GenBank/DDBJ whole genome shotgun (WGS) entry which is preliminary data.</text>
</comment>
<comment type="subcellular location">
    <subcellularLocation>
        <location evidence="1 9">Golgi apparatus membrane</location>
        <topology evidence="1 9">Single-pass type II membrane protein</topology>
    </subcellularLocation>
</comment>
<keyword evidence="5" id="KW-1133">Transmembrane helix</keyword>
<evidence type="ECO:0000313" key="10">
    <source>
        <dbReference type="EMBL" id="CAL4144753.1"/>
    </source>
</evidence>
<proteinExistence type="inferred from homology"/>
<accession>A0AAV2RYK2</accession>
<keyword evidence="11" id="KW-1185">Reference proteome</keyword>
<evidence type="ECO:0000256" key="6">
    <source>
        <dbReference type="ARBA" id="ARBA00023034"/>
    </source>
</evidence>
<dbReference type="EMBL" id="CAXKWB010034458">
    <property type="protein sequence ID" value="CAL4144753.1"/>
    <property type="molecule type" value="Genomic_DNA"/>
</dbReference>
<dbReference type="InterPro" id="IPR005331">
    <property type="entry name" value="Sulfotransferase"/>
</dbReference>
<sequence>HNHNIITEWSQNDIKQREEIYTGYTKSELRIKDRLSKRRTLLEEKCKEHRNLLQTTEYYMLAMKTAKNLMVCQIPKVGTTTWMVHLMYIKGIKNIDPENVHHTLQNRGIWATKQYSRPSIFQTMSYPDRNLSSVVRIITVRDPLERLVSAYNDKFAGGRKIILGRNDLGNW</sequence>
<dbReference type="AlphaFoldDB" id="A0AAV2RYK2"/>
<keyword evidence="4" id="KW-0812">Transmembrane</keyword>
<keyword evidence="9" id="KW-0119">Carbohydrate metabolism</keyword>
<organism evidence="10 11">
    <name type="scientific">Meganyctiphanes norvegica</name>
    <name type="common">Northern krill</name>
    <name type="synonym">Thysanopoda norvegica</name>
    <dbReference type="NCBI Taxonomy" id="48144"/>
    <lineage>
        <taxon>Eukaryota</taxon>
        <taxon>Metazoa</taxon>
        <taxon>Ecdysozoa</taxon>
        <taxon>Arthropoda</taxon>
        <taxon>Crustacea</taxon>
        <taxon>Multicrustacea</taxon>
        <taxon>Malacostraca</taxon>
        <taxon>Eumalacostraca</taxon>
        <taxon>Eucarida</taxon>
        <taxon>Euphausiacea</taxon>
        <taxon>Euphausiidae</taxon>
        <taxon>Meganyctiphanes</taxon>
    </lineage>
</organism>
<evidence type="ECO:0000256" key="3">
    <source>
        <dbReference type="ARBA" id="ARBA00022679"/>
    </source>
</evidence>
<keyword evidence="8 9" id="KW-0325">Glycoprotein</keyword>
<comment type="similarity">
    <text evidence="2 9">Belongs to the sulfotransferase 2 family.</text>
</comment>
<dbReference type="PANTHER" id="PTHR12137:SF54">
    <property type="entry name" value="CARBOHYDRATE SULFOTRANSFERASE"/>
    <property type="match status" value="1"/>
</dbReference>
<evidence type="ECO:0000256" key="2">
    <source>
        <dbReference type="ARBA" id="ARBA00006339"/>
    </source>
</evidence>
<dbReference type="GO" id="GO:0000139">
    <property type="term" value="C:Golgi membrane"/>
    <property type="evidence" value="ECO:0007669"/>
    <property type="project" value="UniProtKB-SubCell"/>
</dbReference>
<name>A0AAV2RYK2_MEGNR</name>
<gene>
    <name evidence="10" type="ORF">MNOR_LOCUS29548</name>
</gene>
<dbReference type="GO" id="GO:0008146">
    <property type="term" value="F:sulfotransferase activity"/>
    <property type="evidence" value="ECO:0007669"/>
    <property type="project" value="InterPro"/>
</dbReference>
<keyword evidence="9" id="KW-0735">Signal-anchor</keyword>
<dbReference type="InterPro" id="IPR018011">
    <property type="entry name" value="Carb_sulfotrans_8-10"/>
</dbReference>
<dbReference type="GO" id="GO:0016051">
    <property type="term" value="P:carbohydrate biosynthetic process"/>
    <property type="evidence" value="ECO:0007669"/>
    <property type="project" value="InterPro"/>
</dbReference>
<dbReference type="EC" id="2.8.2.-" evidence="9"/>
<evidence type="ECO:0000256" key="1">
    <source>
        <dbReference type="ARBA" id="ARBA00004323"/>
    </source>
</evidence>
<evidence type="ECO:0000256" key="7">
    <source>
        <dbReference type="ARBA" id="ARBA00023136"/>
    </source>
</evidence>
<keyword evidence="3 9" id="KW-0808">Transferase</keyword>
<reference evidence="10 11" key="1">
    <citation type="submission" date="2024-05" db="EMBL/GenBank/DDBJ databases">
        <authorList>
            <person name="Wallberg A."/>
        </authorList>
    </citation>
    <scope>NUCLEOTIDE SEQUENCE [LARGE SCALE GENOMIC DNA]</scope>
</reference>